<feature type="domain" description="Type II/III secretion system secretin-like" evidence="13">
    <location>
        <begin position="474"/>
        <end position="638"/>
    </location>
</feature>
<dbReference type="NCBIfam" id="TIGR02517">
    <property type="entry name" value="type_II_gspD"/>
    <property type="match status" value="1"/>
</dbReference>
<feature type="compositionally biased region" description="Low complexity" evidence="11">
    <location>
        <begin position="326"/>
        <end position="338"/>
    </location>
</feature>
<dbReference type="PANTHER" id="PTHR30332:SF24">
    <property type="entry name" value="SECRETIN GSPD-RELATED"/>
    <property type="match status" value="1"/>
</dbReference>
<proteinExistence type="inferred from homology"/>
<feature type="chain" id="PRO_5012006344" evidence="12">
    <location>
        <begin position="29"/>
        <end position="786"/>
    </location>
</feature>
<evidence type="ECO:0000256" key="11">
    <source>
        <dbReference type="SAM" id="MobiDB-lite"/>
    </source>
</evidence>
<gene>
    <name evidence="16" type="primary">xcpQ</name>
    <name evidence="16" type="ORF">ACNJC6_03032</name>
</gene>
<dbReference type="InterPro" id="IPR049371">
    <property type="entry name" value="GspD-like_N0"/>
</dbReference>
<evidence type="ECO:0000256" key="4">
    <source>
        <dbReference type="ARBA" id="ARBA00022452"/>
    </source>
</evidence>
<dbReference type="InterPro" id="IPR050810">
    <property type="entry name" value="Bact_Secretion_Sys_Channel"/>
</dbReference>
<dbReference type="Pfam" id="PF00263">
    <property type="entry name" value="Secretin"/>
    <property type="match status" value="1"/>
</dbReference>
<dbReference type="GO" id="GO:0009279">
    <property type="term" value="C:cell outer membrane"/>
    <property type="evidence" value="ECO:0007669"/>
    <property type="project" value="UniProtKB-SubCell"/>
</dbReference>
<dbReference type="EMBL" id="FUUY01000013">
    <property type="protein sequence ID" value="SJX23367.1"/>
    <property type="molecule type" value="Genomic_DNA"/>
</dbReference>
<evidence type="ECO:0000256" key="7">
    <source>
        <dbReference type="ARBA" id="ARBA00022927"/>
    </source>
</evidence>
<feature type="domain" description="NolW-like" evidence="14">
    <location>
        <begin position="267"/>
        <end position="384"/>
    </location>
</feature>
<comment type="similarity">
    <text evidence="2">Belongs to the bacterial secretin family. GSP D subfamily.</text>
</comment>
<feature type="region of interest" description="Disordered" evidence="11">
    <location>
        <begin position="689"/>
        <end position="708"/>
    </location>
</feature>
<feature type="compositionally biased region" description="Low complexity" evidence="11">
    <location>
        <begin position="293"/>
        <end position="315"/>
    </location>
</feature>
<comment type="subcellular location">
    <subcellularLocation>
        <location evidence="1 10">Cell outer membrane</location>
    </subcellularLocation>
</comment>
<feature type="region of interest" description="Disordered" evidence="11">
    <location>
        <begin position="292"/>
        <end position="338"/>
    </location>
</feature>
<evidence type="ECO:0000259" key="15">
    <source>
        <dbReference type="Pfam" id="PF21305"/>
    </source>
</evidence>
<keyword evidence="9" id="KW-0998">Cell outer membrane</keyword>
<dbReference type="InterPro" id="IPR038591">
    <property type="entry name" value="NolW-like_sf"/>
</dbReference>
<evidence type="ECO:0000256" key="10">
    <source>
        <dbReference type="RuleBase" id="RU004004"/>
    </source>
</evidence>
<reference evidence="16 17" key="1">
    <citation type="submission" date="2017-02" db="EMBL/GenBank/DDBJ databases">
        <authorList>
            <person name="Peterson S.W."/>
        </authorList>
    </citation>
    <scope>NUCLEOTIDE SEQUENCE [LARGE SCALE GENOMIC DNA]</scope>
    <source>
        <strain evidence="16">C6</strain>
    </source>
</reference>
<evidence type="ECO:0000256" key="2">
    <source>
        <dbReference type="ARBA" id="ARBA00006980"/>
    </source>
</evidence>
<evidence type="ECO:0000256" key="5">
    <source>
        <dbReference type="ARBA" id="ARBA00022692"/>
    </source>
</evidence>
<dbReference type="RefSeq" id="WP_087014440.1">
    <property type="nucleotide sequence ID" value="NZ_FUUY01000013.1"/>
</dbReference>
<dbReference type="Gene3D" id="3.30.1370.120">
    <property type="match status" value="3"/>
</dbReference>
<feature type="compositionally biased region" description="Polar residues" evidence="11">
    <location>
        <begin position="316"/>
        <end position="325"/>
    </location>
</feature>
<dbReference type="GO" id="GO:0015628">
    <property type="term" value="P:protein secretion by the type II secretion system"/>
    <property type="evidence" value="ECO:0007669"/>
    <property type="project" value="InterPro"/>
</dbReference>
<accession>A0A1R7QGM4</accession>
<name>A0A1R7QGM4_ACIJO</name>
<keyword evidence="7" id="KW-0653">Protein transport</keyword>
<organism evidence="16 17">
    <name type="scientific">Acinetobacter johnsonii</name>
    <dbReference type="NCBI Taxonomy" id="40214"/>
    <lineage>
        <taxon>Bacteria</taxon>
        <taxon>Pseudomonadati</taxon>
        <taxon>Pseudomonadota</taxon>
        <taxon>Gammaproteobacteria</taxon>
        <taxon>Moraxellales</taxon>
        <taxon>Moraxellaceae</taxon>
        <taxon>Acinetobacter</taxon>
    </lineage>
</organism>
<keyword evidence="3 10" id="KW-0813">Transport</keyword>
<dbReference type="InterPro" id="IPR001775">
    <property type="entry name" value="GspD/PilQ"/>
</dbReference>
<dbReference type="InterPro" id="IPR005644">
    <property type="entry name" value="NolW-like"/>
</dbReference>
<sequence length="786" mass="84320" precursor="true">MALLNHRPVWALTIAAPLLAMVSTASYAQTWKINLRDADLTAFINEVADITGKNFAVDPRVRGNVTVISNKALNKQEVYDLFLGVLNVNGVVAIPSGRTIKIVPDSNVKSSGIPYDVRHRATGDQVVTRVIWLENTNANDLIPALRPLMPQFAHLSAVNGTNALIVSDRASNIYQLETIIRNLDGTGQNDIEAVSLQSSQAEEMIGLLESMSGTGSIKDLKGSRIRIIADNRTNRIILKGDTATRKRIRQMIEMLDVPAAERLGGLKVFRLKYASAKSLSEILQGLVSGQAVNSSQSNDSNNNSNSSYNQNNSASEGSSSQISTPSINLNSQSNRNQNNITSFNSNGVSIIADSSQNALVVKADPQLMREIESAIQQLDTRRQQVLIEATILEVEGNDADQLGVQWAMGDLSSGVGIINFDNIGSSLKSIAANYLTGGGAGAASAIGAGGSLILGDYKEGSDGSRQLYGAMIQALKSNTKSNLLSTPSIVTMDNEEAYIVVGENVPFVTGSVSTTSSGTANPYTTIERKDVGVTLKVVPHIGEGGTIRLEIEQEVSDVKTNKGEAQDLVTSKRAIKTSVLAEHGNTIVLGGLISDNTSYSRQSIPGLGAIPGLGRLFRSDGKSDQKRNLLVFIHPTIVGDGESARRLSQQRYSQLYSLQLAMDKDGSFAKLPENVDDVFQQRLPVTSTKPTLPQSYQQVPSSPTTTQPMVETTPVAIEPAIRKQPIASVPKNTTSRQLYPMVQPQIGLNLMMQNVQGGRVAQLAQAVSTSYSIPERYTENVSIGSA</sequence>
<dbReference type="Proteomes" id="UP000196240">
    <property type="component" value="Unassembled WGS sequence"/>
</dbReference>
<evidence type="ECO:0000259" key="13">
    <source>
        <dbReference type="Pfam" id="PF00263"/>
    </source>
</evidence>
<feature type="domain" description="GspD-like N0" evidence="15">
    <location>
        <begin position="33"/>
        <end position="102"/>
    </location>
</feature>
<dbReference type="Pfam" id="PF03958">
    <property type="entry name" value="Secretin_N"/>
    <property type="match status" value="3"/>
</dbReference>
<evidence type="ECO:0000313" key="16">
    <source>
        <dbReference type="EMBL" id="SJX23367.1"/>
    </source>
</evidence>
<evidence type="ECO:0000256" key="1">
    <source>
        <dbReference type="ARBA" id="ARBA00004442"/>
    </source>
</evidence>
<dbReference type="Pfam" id="PF21305">
    <property type="entry name" value="type_II_gspD_N0"/>
    <property type="match status" value="1"/>
</dbReference>
<feature type="domain" description="NolW-like" evidence="14">
    <location>
        <begin position="128"/>
        <end position="184"/>
    </location>
</feature>
<protein>
    <submittedName>
        <fullName evidence="16">Type II secretion system protein D</fullName>
    </submittedName>
</protein>
<dbReference type="InterPro" id="IPR013356">
    <property type="entry name" value="T2SS_GspD"/>
</dbReference>
<dbReference type="PRINTS" id="PR00811">
    <property type="entry name" value="BCTERIALGSPD"/>
</dbReference>
<keyword evidence="6 12" id="KW-0732">Signal</keyword>
<feature type="signal peptide" evidence="12">
    <location>
        <begin position="1"/>
        <end position="28"/>
    </location>
</feature>
<evidence type="ECO:0000256" key="8">
    <source>
        <dbReference type="ARBA" id="ARBA00023136"/>
    </source>
</evidence>
<dbReference type="GO" id="GO:0015627">
    <property type="term" value="C:type II protein secretion system complex"/>
    <property type="evidence" value="ECO:0007669"/>
    <property type="project" value="InterPro"/>
</dbReference>
<evidence type="ECO:0000259" key="14">
    <source>
        <dbReference type="Pfam" id="PF03958"/>
    </source>
</evidence>
<dbReference type="AlphaFoldDB" id="A0A1R7QGM4"/>
<feature type="domain" description="NolW-like" evidence="14">
    <location>
        <begin position="192"/>
        <end position="260"/>
    </location>
</feature>
<evidence type="ECO:0000256" key="6">
    <source>
        <dbReference type="ARBA" id="ARBA00022729"/>
    </source>
</evidence>
<evidence type="ECO:0000256" key="9">
    <source>
        <dbReference type="ARBA" id="ARBA00023237"/>
    </source>
</evidence>
<keyword evidence="8" id="KW-0472">Membrane</keyword>
<dbReference type="InterPro" id="IPR004846">
    <property type="entry name" value="T2SS/T3SS_dom"/>
</dbReference>
<evidence type="ECO:0000313" key="17">
    <source>
        <dbReference type="Proteomes" id="UP000196240"/>
    </source>
</evidence>
<evidence type="ECO:0000256" key="3">
    <source>
        <dbReference type="ARBA" id="ARBA00022448"/>
    </source>
</evidence>
<dbReference type="PANTHER" id="PTHR30332">
    <property type="entry name" value="PROBABLE GENERAL SECRETION PATHWAY PROTEIN D"/>
    <property type="match status" value="1"/>
</dbReference>
<evidence type="ECO:0000256" key="12">
    <source>
        <dbReference type="SAM" id="SignalP"/>
    </source>
</evidence>
<keyword evidence="5" id="KW-0812">Transmembrane</keyword>
<keyword evidence="4" id="KW-1134">Transmembrane beta strand</keyword>